<protein>
    <submittedName>
        <fullName evidence="2">CLIP-associated protein</fullName>
    </submittedName>
</protein>
<dbReference type="EMBL" id="QZWG01000002">
    <property type="protein sequence ID" value="RZC25743.1"/>
    <property type="molecule type" value="Genomic_DNA"/>
</dbReference>
<dbReference type="Proteomes" id="UP000289340">
    <property type="component" value="Chromosome 2"/>
</dbReference>
<evidence type="ECO:0000313" key="3">
    <source>
        <dbReference type="Proteomes" id="UP000289340"/>
    </source>
</evidence>
<proteinExistence type="predicted"/>
<reference evidence="2 3" key="1">
    <citation type="submission" date="2018-09" db="EMBL/GenBank/DDBJ databases">
        <title>A high-quality reference genome of wild soybean provides a powerful tool to mine soybean genomes.</title>
        <authorList>
            <person name="Xie M."/>
            <person name="Chung C.Y.L."/>
            <person name="Li M.-W."/>
            <person name="Wong F.-L."/>
            <person name="Chan T.-F."/>
            <person name="Lam H.-M."/>
        </authorList>
    </citation>
    <scope>NUCLEOTIDE SEQUENCE [LARGE SCALE GENOMIC DNA]</scope>
    <source>
        <strain evidence="3">cv. W05</strain>
        <tissue evidence="2">Hypocotyl of etiolated seedlings</tissue>
    </source>
</reference>
<evidence type="ECO:0000313" key="2">
    <source>
        <dbReference type="EMBL" id="RZC25743.1"/>
    </source>
</evidence>
<feature type="transmembrane region" description="Helical" evidence="1">
    <location>
        <begin position="98"/>
        <end position="117"/>
    </location>
</feature>
<feature type="transmembrane region" description="Helical" evidence="1">
    <location>
        <begin position="129"/>
        <end position="147"/>
    </location>
</feature>
<evidence type="ECO:0000256" key="1">
    <source>
        <dbReference type="SAM" id="Phobius"/>
    </source>
</evidence>
<dbReference type="AlphaFoldDB" id="A0A445LR33"/>
<accession>A0A445LR33</accession>
<gene>
    <name evidence="2" type="ORF">D0Y65_004444</name>
</gene>
<keyword evidence="1" id="KW-0812">Transmembrane</keyword>
<dbReference type="InterPro" id="IPR011989">
    <property type="entry name" value="ARM-like"/>
</dbReference>
<comment type="caution">
    <text evidence="2">The sequence shown here is derived from an EMBL/GenBank/DDBJ whole genome shotgun (WGS) entry which is preliminary data.</text>
</comment>
<keyword evidence="1" id="KW-1133">Transmembrane helix</keyword>
<keyword evidence="1" id="KW-0472">Membrane</keyword>
<organism evidence="2 3">
    <name type="scientific">Glycine soja</name>
    <name type="common">Wild soybean</name>
    <dbReference type="NCBI Taxonomy" id="3848"/>
    <lineage>
        <taxon>Eukaryota</taxon>
        <taxon>Viridiplantae</taxon>
        <taxon>Streptophyta</taxon>
        <taxon>Embryophyta</taxon>
        <taxon>Tracheophyta</taxon>
        <taxon>Spermatophyta</taxon>
        <taxon>Magnoliopsida</taxon>
        <taxon>eudicotyledons</taxon>
        <taxon>Gunneridae</taxon>
        <taxon>Pentapetalae</taxon>
        <taxon>rosids</taxon>
        <taxon>fabids</taxon>
        <taxon>Fabales</taxon>
        <taxon>Fabaceae</taxon>
        <taxon>Papilionoideae</taxon>
        <taxon>50 kb inversion clade</taxon>
        <taxon>NPAAA clade</taxon>
        <taxon>indigoferoid/millettioid clade</taxon>
        <taxon>Phaseoleae</taxon>
        <taxon>Glycine</taxon>
        <taxon>Glycine subgen. Soja</taxon>
    </lineage>
</organism>
<name>A0A445LR33_GLYSO</name>
<sequence>MEEALQLSRAKDIKERMAGMERLHQLLEVSRKSLSSFEVTSLINTFIELLKDNNFRVSQTTLQALSSAAIHISEHYKLHINTFFYVVFNHLGDTKQPIRAACCLLLTLMEGLLQISMFALHCLNLMKESWHLIFLMVAIFLMDIRYFEA</sequence>
<dbReference type="InterPro" id="IPR016024">
    <property type="entry name" value="ARM-type_fold"/>
</dbReference>
<dbReference type="Pfam" id="PF21040">
    <property type="entry name" value="CEP104-like_TOG"/>
    <property type="match status" value="1"/>
</dbReference>
<dbReference type="Gene3D" id="1.25.10.10">
    <property type="entry name" value="Leucine-rich Repeat Variant"/>
    <property type="match status" value="1"/>
</dbReference>
<keyword evidence="3" id="KW-1185">Reference proteome</keyword>
<dbReference type="SUPFAM" id="SSF48371">
    <property type="entry name" value="ARM repeat"/>
    <property type="match status" value="1"/>
</dbReference>